<reference evidence="2 4" key="2">
    <citation type="submission" date="2021-03" db="EMBL/GenBank/DDBJ databases">
        <authorList>
            <person name="Li Y."/>
            <person name="Li S."/>
            <person name="Chen M."/>
            <person name="Peng G."/>
            <person name="Tan Z."/>
            <person name="An Q."/>
        </authorList>
    </citation>
    <scope>NUCLEOTIDE SEQUENCE [LARGE SCALE GENOMIC DNA]</scope>
    <source>
        <strain evidence="2 4">Ola 51</strain>
    </source>
</reference>
<reference evidence="3 5" key="1">
    <citation type="submission" date="2016-10" db="EMBL/GenBank/DDBJ databases">
        <authorList>
            <person name="Varghese N."/>
            <person name="Submissions S."/>
        </authorList>
    </citation>
    <scope>NUCLEOTIDE SEQUENCE [LARGE SCALE GENOMIC DNA]</scope>
    <source>
        <strain evidence="3 5">CGMCC 1.7012</strain>
    </source>
</reference>
<evidence type="ECO:0000256" key="1">
    <source>
        <dbReference type="SAM" id="MobiDB-lite"/>
    </source>
</evidence>
<dbReference type="Proteomes" id="UP000078227">
    <property type="component" value="Chromosome"/>
</dbReference>
<dbReference type="EMBL" id="FOKO01000006">
    <property type="protein sequence ID" value="SFD19468.1"/>
    <property type="molecule type" value="Genomic_DNA"/>
</dbReference>
<evidence type="ECO:0000313" key="3">
    <source>
        <dbReference type="EMBL" id="SFD19468.1"/>
    </source>
</evidence>
<dbReference type="RefSeq" id="WP_064562907.1">
    <property type="nucleotide sequence ID" value="NZ_CP014007.2"/>
</dbReference>
<accession>A0AA94H7S0</accession>
<gene>
    <name evidence="2" type="primary">bcsO</name>
    <name evidence="2" type="ORF">AWR26_00935</name>
    <name evidence="3" type="ORF">SAMN05216286_4655</name>
</gene>
<dbReference type="Pfam" id="PF17037">
    <property type="entry name" value="CBP_BcsO"/>
    <property type="match status" value="1"/>
</dbReference>
<proteinExistence type="predicted"/>
<evidence type="ECO:0000313" key="2">
    <source>
        <dbReference type="EMBL" id="ANI80773.1"/>
    </source>
</evidence>
<protein>
    <submittedName>
        <fullName evidence="3">Cellulose biosynthesis protein BcsO</fullName>
    </submittedName>
</protein>
<dbReference type="Proteomes" id="UP000182314">
    <property type="component" value="Unassembled WGS sequence"/>
</dbReference>
<sequence length="163" mass="17522">MNHYDDLQRFKDKTRNQKHNFKDLSAQNPGSDQGNWTLIQQLSPATDESTLTMGGHVSLPVPQSVEPDLFARTENAPAADVSEPAPIPAPSIFQGVASQLATVTPPPVPVPTPTPVRALPAGEVKSAAVNYAQLFAAKAPEAKPKTEKNQPLHSLLERIASCR</sequence>
<dbReference type="AlphaFoldDB" id="A0AA94H7S0"/>
<feature type="region of interest" description="Disordered" evidence="1">
    <location>
        <begin position="1"/>
        <end position="35"/>
    </location>
</feature>
<evidence type="ECO:0000313" key="4">
    <source>
        <dbReference type="Proteomes" id="UP000078227"/>
    </source>
</evidence>
<dbReference type="EMBL" id="CP014007">
    <property type="protein sequence ID" value="ANI80773.1"/>
    <property type="molecule type" value="Genomic_DNA"/>
</dbReference>
<evidence type="ECO:0000313" key="5">
    <source>
        <dbReference type="Proteomes" id="UP000182314"/>
    </source>
</evidence>
<name>A0AA94H7S0_9ENTR</name>
<feature type="compositionally biased region" description="Basic and acidic residues" evidence="1">
    <location>
        <begin position="1"/>
        <end position="15"/>
    </location>
</feature>
<feature type="compositionally biased region" description="Polar residues" evidence="1">
    <location>
        <begin position="25"/>
        <end position="35"/>
    </location>
</feature>
<dbReference type="KEGG" id="kor:AWR26_00935"/>
<keyword evidence="4" id="KW-1185">Reference proteome</keyword>
<dbReference type="InterPro" id="IPR031484">
    <property type="entry name" value="CBP_BcsO"/>
</dbReference>
<organism evidence="3 5">
    <name type="scientific">Kosakonia oryzae</name>
    <dbReference type="NCBI Taxonomy" id="497725"/>
    <lineage>
        <taxon>Bacteria</taxon>
        <taxon>Pseudomonadati</taxon>
        <taxon>Pseudomonadota</taxon>
        <taxon>Gammaproteobacteria</taxon>
        <taxon>Enterobacterales</taxon>
        <taxon>Enterobacteriaceae</taxon>
        <taxon>Kosakonia</taxon>
    </lineage>
</organism>